<dbReference type="Pfam" id="PF04267">
    <property type="entry name" value="SoxD"/>
    <property type="match status" value="1"/>
</dbReference>
<organism evidence="2 3">
    <name type="scientific">Rubellimicrobium mesophilum DSM 19309</name>
    <dbReference type="NCBI Taxonomy" id="442562"/>
    <lineage>
        <taxon>Bacteria</taxon>
        <taxon>Pseudomonadati</taxon>
        <taxon>Pseudomonadota</taxon>
        <taxon>Alphaproteobacteria</taxon>
        <taxon>Rhodobacterales</taxon>
        <taxon>Roseobacteraceae</taxon>
        <taxon>Rubellimicrobium</taxon>
    </lineage>
</organism>
<gene>
    <name evidence="2" type="ORF">Rumeso_01293</name>
</gene>
<dbReference type="AlphaFoldDB" id="A0A017HTJ8"/>
<dbReference type="Proteomes" id="UP000019666">
    <property type="component" value="Unassembled WGS sequence"/>
</dbReference>
<keyword evidence="3" id="KW-1185">Reference proteome</keyword>
<dbReference type="Gene3D" id="3.30.2270.10">
    <property type="entry name" value="Folate-binding superfamily"/>
    <property type="match status" value="1"/>
</dbReference>
<keyword evidence="2" id="KW-0560">Oxidoreductase</keyword>
<proteinExistence type="predicted"/>
<dbReference type="GO" id="GO:0046653">
    <property type="term" value="P:tetrahydrofolate metabolic process"/>
    <property type="evidence" value="ECO:0007669"/>
    <property type="project" value="InterPro"/>
</dbReference>
<name>A0A017HTJ8_9RHOB</name>
<sequence>MLILTCPHCGVQADETELSPGGEAHLKRFGPESSDDEFLGYLFHRQNPKGPHFERWRHSFGCGKWFLAARDTANNQVFGTYPATLAEPSDRLRERISAARPGWGFEPGAPSPDAEVAP</sequence>
<evidence type="ECO:0000313" key="2">
    <source>
        <dbReference type="EMBL" id="EYD77034.1"/>
    </source>
</evidence>
<dbReference type="InterPro" id="IPR038561">
    <property type="entry name" value="SoxD_sf"/>
</dbReference>
<dbReference type="HOGENOM" id="CLU_156359_0_1_5"/>
<comment type="caution">
    <text evidence="2">The sequence shown here is derived from an EMBL/GenBank/DDBJ whole genome shotgun (WGS) entry which is preliminary data.</text>
</comment>
<dbReference type="PATRIC" id="fig|442562.3.peg.1282"/>
<dbReference type="RefSeq" id="WP_037279598.1">
    <property type="nucleotide sequence ID" value="NZ_KK088562.1"/>
</dbReference>
<dbReference type="STRING" id="442562.Rumeso_01293"/>
<evidence type="ECO:0000313" key="3">
    <source>
        <dbReference type="Proteomes" id="UP000019666"/>
    </source>
</evidence>
<dbReference type="EMBL" id="AOSK01000036">
    <property type="protein sequence ID" value="EYD77034.1"/>
    <property type="molecule type" value="Genomic_DNA"/>
</dbReference>
<reference evidence="2 3" key="1">
    <citation type="submission" date="2013-02" db="EMBL/GenBank/DDBJ databases">
        <authorList>
            <person name="Fiebig A."/>
            <person name="Goeker M."/>
            <person name="Klenk H.-P.P."/>
        </authorList>
    </citation>
    <scope>NUCLEOTIDE SEQUENCE [LARGE SCALE GENOMIC DNA]</scope>
    <source>
        <strain evidence="2 3">DSM 19309</strain>
    </source>
</reference>
<dbReference type="OrthoDB" id="7159274at2"/>
<dbReference type="InterPro" id="IPR006279">
    <property type="entry name" value="SoxD"/>
</dbReference>
<evidence type="ECO:0000256" key="1">
    <source>
        <dbReference type="SAM" id="MobiDB-lite"/>
    </source>
</evidence>
<dbReference type="GO" id="GO:0008115">
    <property type="term" value="F:sarcosine oxidase activity"/>
    <property type="evidence" value="ECO:0007669"/>
    <property type="project" value="UniProtKB-EC"/>
</dbReference>
<protein>
    <submittedName>
        <fullName evidence="2">Sarcosine oxidase delta subunit</fullName>
        <ecNumber evidence="2">1.5.3.1</ecNumber>
    </submittedName>
</protein>
<accession>A0A017HTJ8</accession>
<dbReference type="EC" id="1.5.3.1" evidence="2"/>
<feature type="region of interest" description="Disordered" evidence="1">
    <location>
        <begin position="98"/>
        <end position="118"/>
    </location>
</feature>